<organism evidence="2 3">
    <name type="scientific">Ideonella dechloratans</name>
    <dbReference type="NCBI Taxonomy" id="36863"/>
    <lineage>
        <taxon>Bacteria</taxon>
        <taxon>Pseudomonadati</taxon>
        <taxon>Pseudomonadota</taxon>
        <taxon>Betaproteobacteria</taxon>
        <taxon>Burkholderiales</taxon>
        <taxon>Sphaerotilaceae</taxon>
        <taxon>Ideonella</taxon>
    </lineage>
</organism>
<dbReference type="Pfam" id="PF11004">
    <property type="entry name" value="Kdo_hydroxy"/>
    <property type="match status" value="1"/>
</dbReference>
<keyword evidence="3" id="KW-1185">Reference proteome</keyword>
<name>A0A643FEK8_IDEDE</name>
<evidence type="ECO:0000256" key="1">
    <source>
        <dbReference type="SAM" id="MobiDB-lite"/>
    </source>
</evidence>
<proteinExistence type="predicted"/>
<dbReference type="EMBL" id="VZPB01000013">
    <property type="protein sequence ID" value="KAB0583532.1"/>
    <property type="molecule type" value="Genomic_DNA"/>
</dbReference>
<sequence length="298" mass="33933">MARLDDILQTHDDSDWQHGQPGARTHAVESSLETGHVLVFPELRFVLSEAERRFLDTRYADPATKNISLRGPQALMRGAVGSAEDLVELRAMLIRFRDQATALAQRLFPHYTGKLQVANTSYRPISVEGRETSWRKDDTRLHVDAFPSNPTQGARLLRIFTNVNPGSQPRVWRVGEDFQDFARTFLPRIKRPLPGSGWLLETLHVTKQRRTEFDHLMLGLHDGAKADMAWQRDCPQREVAFAPGTTWVVFSDQVLHAVMSGQFMMEQTFWLSPADQQQPDTSPLHVLERMTGRRLGLA</sequence>
<dbReference type="AlphaFoldDB" id="A0A643FEK8"/>
<feature type="region of interest" description="Disordered" evidence="1">
    <location>
        <begin position="1"/>
        <end position="23"/>
    </location>
</feature>
<evidence type="ECO:0000313" key="3">
    <source>
        <dbReference type="Proteomes" id="UP000430120"/>
    </source>
</evidence>
<comment type="caution">
    <text evidence="2">The sequence shown here is derived from an EMBL/GenBank/DDBJ whole genome shotgun (WGS) entry which is preliminary data.</text>
</comment>
<gene>
    <name evidence="2" type="ORF">F7Q92_07590</name>
</gene>
<dbReference type="RefSeq" id="WP_151123575.1">
    <property type="nucleotide sequence ID" value="NZ_CP088081.1"/>
</dbReference>
<accession>A0A643FEK8</accession>
<dbReference type="OrthoDB" id="21302at2"/>
<dbReference type="Proteomes" id="UP000430120">
    <property type="component" value="Unassembled WGS sequence"/>
</dbReference>
<dbReference type="InterPro" id="IPR021266">
    <property type="entry name" value="Kdo_hydroxlase"/>
</dbReference>
<evidence type="ECO:0000313" key="2">
    <source>
        <dbReference type="EMBL" id="KAB0583532.1"/>
    </source>
</evidence>
<protein>
    <submittedName>
        <fullName evidence="2">3-deoxy-D-manno-oct-2-ulosonic acid (Kdo) hydroxylase</fullName>
    </submittedName>
</protein>
<feature type="compositionally biased region" description="Basic and acidic residues" evidence="1">
    <location>
        <begin position="1"/>
        <end position="16"/>
    </location>
</feature>
<reference evidence="2 3" key="1">
    <citation type="submission" date="2019-09" db="EMBL/GenBank/DDBJ databases">
        <title>Draft genome sequences of 48 bacterial type strains from the CCUG.</title>
        <authorList>
            <person name="Tunovic T."/>
            <person name="Pineiro-Iglesias B."/>
            <person name="Unosson C."/>
            <person name="Inganas E."/>
            <person name="Ohlen M."/>
            <person name="Cardew S."/>
            <person name="Jensie-Markopoulos S."/>
            <person name="Salva-Serra F."/>
            <person name="Jaen-Luchoro D."/>
            <person name="Karlsson R."/>
            <person name="Svensson-Stadler L."/>
            <person name="Chun J."/>
            <person name="Moore E."/>
        </authorList>
    </citation>
    <scope>NUCLEOTIDE SEQUENCE [LARGE SCALE GENOMIC DNA]</scope>
    <source>
        <strain evidence="2 3">CCUG 30977</strain>
    </source>
</reference>